<sequence>MRSFFPLNALRAFEASARHLNFTRAGLELNVTQAAVSQQVRLLEAQLGTALFKRLPRGLEMTEQAQVLLPVLTEAFDHIQTVLKRFEGGEFHEVLTVATVGTFAVGWLLPRLWKFREKYPFIELKLLTNNNVVNLAAEGLDFAIRFGEGSWPTSDNTLLFDAPLTVLCSPETAKRLVEPGDLEKETLLRSYREEEWDSWLLHAGLTPWRPNGMIFDSSRLMVEAAILNVGVALAPSSMFERELANGVLIRPFKTEISMGSYWLTRLKSKHLTPAMQLFQDWICQEH</sequence>
<dbReference type="Gene3D" id="3.40.190.10">
    <property type="entry name" value="Periplasmic binding protein-like II"/>
    <property type="match status" value="2"/>
</dbReference>
<dbReference type="InterPro" id="IPR036390">
    <property type="entry name" value="WH_DNA-bd_sf"/>
</dbReference>
<dbReference type="InterPro" id="IPR058163">
    <property type="entry name" value="LysR-type_TF_proteobact-type"/>
</dbReference>
<keyword evidence="5" id="KW-0804">Transcription</keyword>
<name>A0A411WK23_9GAMM</name>
<dbReference type="Pfam" id="PF00126">
    <property type="entry name" value="HTH_1"/>
    <property type="match status" value="1"/>
</dbReference>
<dbReference type="Pfam" id="PF03466">
    <property type="entry name" value="LysR_substrate"/>
    <property type="match status" value="1"/>
</dbReference>
<keyword evidence="8" id="KW-1185">Reference proteome</keyword>
<evidence type="ECO:0000256" key="5">
    <source>
        <dbReference type="ARBA" id="ARBA00023163"/>
    </source>
</evidence>
<evidence type="ECO:0000256" key="4">
    <source>
        <dbReference type="ARBA" id="ARBA00023159"/>
    </source>
</evidence>
<dbReference type="RefSeq" id="WP_130591457.1">
    <property type="nucleotide sequence ID" value="NZ_CP034752.1"/>
</dbReference>
<dbReference type="PRINTS" id="PR00039">
    <property type="entry name" value="HTHLYSR"/>
</dbReference>
<keyword evidence="4" id="KW-0010">Activator</keyword>
<dbReference type="InterPro" id="IPR000847">
    <property type="entry name" value="LysR_HTH_N"/>
</dbReference>
<organism evidence="7 8">
    <name type="scientific">Limnobaculum zhutongyuii</name>
    <dbReference type="NCBI Taxonomy" id="2498113"/>
    <lineage>
        <taxon>Bacteria</taxon>
        <taxon>Pseudomonadati</taxon>
        <taxon>Pseudomonadota</taxon>
        <taxon>Gammaproteobacteria</taxon>
        <taxon>Enterobacterales</taxon>
        <taxon>Budviciaceae</taxon>
        <taxon>Limnobaculum</taxon>
    </lineage>
</organism>
<evidence type="ECO:0000256" key="2">
    <source>
        <dbReference type="ARBA" id="ARBA00023015"/>
    </source>
</evidence>
<comment type="similarity">
    <text evidence="1">Belongs to the LysR transcriptional regulatory family.</text>
</comment>
<dbReference type="GO" id="GO:0043565">
    <property type="term" value="F:sequence-specific DNA binding"/>
    <property type="evidence" value="ECO:0007669"/>
    <property type="project" value="TreeGrafter"/>
</dbReference>
<dbReference type="PROSITE" id="PS50931">
    <property type="entry name" value="HTH_LYSR"/>
    <property type="match status" value="1"/>
</dbReference>
<evidence type="ECO:0000256" key="3">
    <source>
        <dbReference type="ARBA" id="ARBA00023125"/>
    </source>
</evidence>
<dbReference type="EMBL" id="CP034752">
    <property type="protein sequence ID" value="QBH96517.1"/>
    <property type="molecule type" value="Genomic_DNA"/>
</dbReference>
<dbReference type="OrthoDB" id="5526340at2"/>
<reference evidence="7 8" key="1">
    <citation type="submission" date="2019-03" db="EMBL/GenBank/DDBJ databases">
        <title>Pragia sp. nov. isolated from the gut tract of Carduelis flavirostris.</title>
        <authorList>
            <person name="Ge Y."/>
        </authorList>
    </citation>
    <scope>NUCLEOTIDE SEQUENCE [LARGE SCALE GENOMIC DNA]</scope>
    <source>
        <strain evidence="7 8">CF-458</strain>
    </source>
</reference>
<protein>
    <submittedName>
        <fullName evidence="7">LysR family transcriptional regulator</fullName>
    </submittedName>
</protein>
<evidence type="ECO:0000256" key="1">
    <source>
        <dbReference type="ARBA" id="ARBA00009437"/>
    </source>
</evidence>
<dbReference type="Gene3D" id="1.10.10.10">
    <property type="entry name" value="Winged helix-like DNA-binding domain superfamily/Winged helix DNA-binding domain"/>
    <property type="match status" value="1"/>
</dbReference>
<dbReference type="PANTHER" id="PTHR30537:SF70">
    <property type="entry name" value="HTH-TYPE TRANSCRIPTIONAL ACTIVATOR AMPR"/>
    <property type="match status" value="1"/>
</dbReference>
<dbReference type="GO" id="GO:0006351">
    <property type="term" value="P:DNA-templated transcription"/>
    <property type="evidence" value="ECO:0007669"/>
    <property type="project" value="TreeGrafter"/>
</dbReference>
<dbReference type="AlphaFoldDB" id="A0A411WK23"/>
<keyword evidence="2" id="KW-0805">Transcription regulation</keyword>
<evidence type="ECO:0000313" key="7">
    <source>
        <dbReference type="EMBL" id="QBH96517.1"/>
    </source>
</evidence>
<evidence type="ECO:0000313" key="8">
    <source>
        <dbReference type="Proteomes" id="UP000293154"/>
    </source>
</evidence>
<dbReference type="InterPro" id="IPR005119">
    <property type="entry name" value="LysR_subst-bd"/>
</dbReference>
<dbReference type="KEGG" id="prag:EKN56_08930"/>
<dbReference type="SUPFAM" id="SSF46785">
    <property type="entry name" value="Winged helix' DNA-binding domain"/>
    <property type="match status" value="1"/>
</dbReference>
<gene>
    <name evidence="7" type="ORF">EKN56_08930</name>
</gene>
<dbReference type="GO" id="GO:0003700">
    <property type="term" value="F:DNA-binding transcription factor activity"/>
    <property type="evidence" value="ECO:0007669"/>
    <property type="project" value="InterPro"/>
</dbReference>
<evidence type="ECO:0000259" key="6">
    <source>
        <dbReference type="PROSITE" id="PS50931"/>
    </source>
</evidence>
<keyword evidence="3" id="KW-0238">DNA-binding</keyword>
<dbReference type="InterPro" id="IPR036388">
    <property type="entry name" value="WH-like_DNA-bd_sf"/>
</dbReference>
<feature type="domain" description="HTH lysR-type" evidence="6">
    <location>
        <begin position="5"/>
        <end position="62"/>
    </location>
</feature>
<dbReference type="Proteomes" id="UP000293154">
    <property type="component" value="Chromosome"/>
</dbReference>
<dbReference type="SUPFAM" id="SSF53850">
    <property type="entry name" value="Periplasmic binding protein-like II"/>
    <property type="match status" value="1"/>
</dbReference>
<proteinExistence type="inferred from homology"/>
<accession>A0A411WK23</accession>
<dbReference type="PANTHER" id="PTHR30537">
    <property type="entry name" value="HTH-TYPE TRANSCRIPTIONAL REGULATOR"/>
    <property type="match status" value="1"/>
</dbReference>